<name>A0A177MYR7_METMH</name>
<feature type="coiled-coil region" evidence="1">
    <location>
        <begin position="638"/>
        <end position="665"/>
    </location>
</feature>
<protein>
    <submittedName>
        <fullName evidence="2">Uncharacterized protein</fullName>
    </submittedName>
</protein>
<dbReference type="OrthoDB" id="174137at2"/>
<dbReference type="Pfam" id="PF13558">
    <property type="entry name" value="SbcC_Walker_B"/>
    <property type="match status" value="1"/>
</dbReference>
<comment type="caution">
    <text evidence="2">The sequence shown here is derived from an EMBL/GenBank/DDBJ whole genome shotgun (WGS) entry which is preliminary data.</text>
</comment>
<accession>A0A177MYR7</accession>
<feature type="coiled-coil region" evidence="1">
    <location>
        <begin position="275"/>
        <end position="385"/>
    </location>
</feature>
<proteinExistence type="predicted"/>
<reference evidence="2 3" key="1">
    <citation type="submission" date="2016-03" db="EMBL/GenBank/DDBJ databases">
        <authorList>
            <person name="Ploux O."/>
        </authorList>
    </citation>
    <scope>NUCLEOTIDE SEQUENCE [LARGE SCALE GENOMIC DNA]</scope>
    <source>
        <strain evidence="2 3">R-45363</strain>
    </source>
</reference>
<dbReference type="Pfam" id="PF13555">
    <property type="entry name" value="AAA_29"/>
    <property type="match status" value="1"/>
</dbReference>
<gene>
    <name evidence="2" type="ORF">A1332_23730</name>
</gene>
<organism evidence="2 3">
    <name type="scientific">Methylomonas methanica</name>
    <dbReference type="NCBI Taxonomy" id="421"/>
    <lineage>
        <taxon>Bacteria</taxon>
        <taxon>Pseudomonadati</taxon>
        <taxon>Pseudomonadota</taxon>
        <taxon>Gammaproteobacteria</taxon>
        <taxon>Methylococcales</taxon>
        <taxon>Methylococcaceae</taxon>
        <taxon>Methylomonas</taxon>
    </lineage>
</organism>
<keyword evidence="1" id="KW-0175">Coiled coil</keyword>
<dbReference type="EMBL" id="LUUG01000007">
    <property type="protein sequence ID" value="OAI10554.1"/>
    <property type="molecule type" value="Genomic_DNA"/>
</dbReference>
<dbReference type="SUPFAM" id="SSF52540">
    <property type="entry name" value="P-loop containing nucleoside triphosphate hydrolases"/>
    <property type="match status" value="1"/>
</dbReference>
<dbReference type="InterPro" id="IPR027417">
    <property type="entry name" value="P-loop_NTPase"/>
</dbReference>
<dbReference type="AlphaFoldDB" id="A0A177MYR7"/>
<dbReference type="Proteomes" id="UP000078090">
    <property type="component" value="Unassembled WGS sequence"/>
</dbReference>
<evidence type="ECO:0000313" key="2">
    <source>
        <dbReference type="EMBL" id="OAI10554.1"/>
    </source>
</evidence>
<evidence type="ECO:0000313" key="3">
    <source>
        <dbReference type="Proteomes" id="UP000078090"/>
    </source>
</evidence>
<evidence type="ECO:0000256" key="1">
    <source>
        <dbReference type="SAM" id="Coils"/>
    </source>
</evidence>
<dbReference type="RefSeq" id="WP_064006613.1">
    <property type="nucleotide sequence ID" value="NZ_LUUG01000007.1"/>
</dbReference>
<dbReference type="Gene3D" id="3.40.1140.10">
    <property type="match status" value="1"/>
</dbReference>
<sequence>MHNIDVGNIHSLFSIGQIRLAELSVYNWGSFHGLHSAVIDPHGTLVTGDNGAGKSTFIDGLMALLLPAGRATFNVAAAQGDRTDRTLLSYMRGSFGSVHDGAGTRVKSKRDKAVVTGLRALYRGDDGSSITLTAIFWTTQANNALSDVKRIYCVAKRNLSLKEILDAFGEGNARSLKQWLRNDPAITCCDDSFPEYQELYRKLLHMDNKNAPALLSRALGLKKIDDLTALIRELVLEPSTVRDDARKVVDEFSDLVAIHDQLIDARRQKEHLSRLPELNEALKQAIDELECLTHERESLPVYFGEICYGLWTEKIAKLQSYLDDLSLQIKQLSEKEQKTETLRDQRYAAYLEAGGEHIENLKKELQDAQQRLSQIVIRAASYQKDTQKLNLDDRLEEKQFLANRQLADDKLENIGSEKQAAQNHFGRLSADLSNKTEQKVALEKQIAEISARPDSNIDPNYQKLRDELVASLGFTKDQCIFIGELIDVKEEHRHWQGAIERALGGLRTTLAVPADRFSMVTRWLNTRHTGLHVRVQVVREVTSRDNADFRSNGFLRKLIWREHPYREWLKHHLSRFDLQCVASTEELDSTPFSMTQQGLIHFDKGRFEKKDQDKIDDRRRWQLGFSNKSRLALLQQDLKQILQSVDDIYKTVENARKELDQVGEREATWKRIIEYSWEEINAPKWHTEVQRLQQDISILEHSGNVLETAKQQWEESKRLLEKFKNEKELANKEEGKFSETLSQAVKKQAQAQQAASSGMDDEVREILKKRIGVIKESDLENAILLQNTHDKSIENEQEKWRIKKTESEKKAIGIMSSFRSHDKWRVIAEDWGCDAASLEDYLAHLNRLEQEGLPHLVEQFKERLNKHATQSLARIHQRLESEREDIVDRIDTINRVLSRTEFRPGSHLKLGSKVEQYPHVQDFNRHVRTVLSQATSDDHEARFERLQSVVQILEKASSPVTSNTLESLRLLDPRYQMSFYAEELDAETHEVRDVLESSSGKSGGEKESFAGTIVAASLAYVLTPDGYDKPVYCTVFLDEAFSNTAEAVSRRVLRVFKELHIHVNLITPYKNLNLARESARSLLIAERDQENHESRLCEVTWEEIDVRLEQQRQQQLRMEAISLGVELENG</sequence>
<feature type="coiled-coil region" evidence="1">
    <location>
        <begin position="706"/>
        <end position="733"/>
    </location>
</feature>